<feature type="domain" description="ABC transporter" evidence="8">
    <location>
        <begin position="249"/>
        <end position="496"/>
    </location>
</feature>
<keyword evidence="2" id="KW-0813">Transport</keyword>
<dbReference type="Proteomes" id="UP001151234">
    <property type="component" value="Unassembled WGS sequence"/>
</dbReference>
<dbReference type="GO" id="GO:0016887">
    <property type="term" value="F:ATP hydrolysis activity"/>
    <property type="evidence" value="ECO:0007669"/>
    <property type="project" value="InterPro"/>
</dbReference>
<evidence type="ECO:0000313" key="9">
    <source>
        <dbReference type="EMBL" id="MDA5399351.1"/>
    </source>
</evidence>
<gene>
    <name evidence="9" type="ORF">OQ273_12275</name>
</gene>
<organism evidence="9 10">
    <name type="scientific">Hoeflea prorocentri</name>
    <dbReference type="NCBI Taxonomy" id="1922333"/>
    <lineage>
        <taxon>Bacteria</taxon>
        <taxon>Pseudomonadati</taxon>
        <taxon>Pseudomonadota</taxon>
        <taxon>Alphaproteobacteria</taxon>
        <taxon>Hyphomicrobiales</taxon>
        <taxon>Rhizobiaceae</taxon>
        <taxon>Hoeflea</taxon>
    </lineage>
</organism>
<dbReference type="AlphaFoldDB" id="A0A9X3UJ54"/>
<evidence type="ECO:0000313" key="10">
    <source>
        <dbReference type="Proteomes" id="UP001151234"/>
    </source>
</evidence>
<sequence>MSNVAVDMRGISKEFGPVKALDNVDLLVRKGSIHGLVGANGAGKSTIIKVLAGIYANDAGTITVDGKALETITPASIEKEGVHFIHQDRLLVPTATVAEAVFLNNEPRAGIFLNIRKMKCDAAALIQKYFDVEIDPNTLVRDLSAAKQKIVQITRALANNAKVLVLDEPTAALVSAEANSLFKVLRDLKNQGIAIVFISHYMQEIMDVCDDVTILRNGQNAGNVETSSTSIDEIVSLMVDRDASEMYPPRDHKIGKPILEIENLTRKGHFNDITMSLHSGEVLGLIGLLGSGDKQLLKCMFGLDQADSGSIRLNGTDRSFSAPSQAVRAGIAMIPEDRRAHGVAVDLTVFENISVASIDQRSNKGFVNFKEEAKVVDGLIGELGIKTPDRFLPVKNLSGGNQQKVVVAKWLSCDSSVYLLDDPTVAVDVGAKVEIYNLINRLAGEGKGLIFVSSDLEEAVEMCDRILVIYKGEIVGEYKRGEVDSNTLLAVASGASVDQREAS</sequence>
<keyword evidence="5" id="KW-0547">Nucleotide-binding</keyword>
<dbReference type="PANTHER" id="PTHR43790">
    <property type="entry name" value="CARBOHYDRATE TRANSPORT ATP-BINDING PROTEIN MG119-RELATED"/>
    <property type="match status" value="1"/>
</dbReference>
<comment type="caution">
    <text evidence="9">The sequence shown here is derived from an EMBL/GenBank/DDBJ whole genome shotgun (WGS) entry which is preliminary data.</text>
</comment>
<evidence type="ECO:0000259" key="8">
    <source>
        <dbReference type="PROSITE" id="PS50893"/>
    </source>
</evidence>
<dbReference type="CDD" id="cd03215">
    <property type="entry name" value="ABC_Carb_Monos_II"/>
    <property type="match status" value="1"/>
</dbReference>
<dbReference type="InterPro" id="IPR050107">
    <property type="entry name" value="ABC_carbohydrate_import_ATPase"/>
</dbReference>
<feature type="domain" description="ABC transporter" evidence="8">
    <location>
        <begin position="6"/>
        <end position="242"/>
    </location>
</feature>
<protein>
    <submittedName>
        <fullName evidence="9">Sugar ABC transporter ATP-binding protein</fullName>
    </submittedName>
</protein>
<evidence type="ECO:0000256" key="4">
    <source>
        <dbReference type="ARBA" id="ARBA00022737"/>
    </source>
</evidence>
<dbReference type="InterPro" id="IPR003439">
    <property type="entry name" value="ABC_transporter-like_ATP-bd"/>
</dbReference>
<evidence type="ECO:0000256" key="3">
    <source>
        <dbReference type="ARBA" id="ARBA00022597"/>
    </source>
</evidence>
<dbReference type="Gene3D" id="3.40.50.300">
    <property type="entry name" value="P-loop containing nucleotide triphosphate hydrolases"/>
    <property type="match status" value="2"/>
</dbReference>
<name>A0A9X3UJ54_9HYPH</name>
<dbReference type="PROSITE" id="PS50893">
    <property type="entry name" value="ABC_TRANSPORTER_2"/>
    <property type="match status" value="2"/>
</dbReference>
<dbReference type="GO" id="GO:0005524">
    <property type="term" value="F:ATP binding"/>
    <property type="evidence" value="ECO:0007669"/>
    <property type="project" value="UniProtKB-KW"/>
</dbReference>
<evidence type="ECO:0000256" key="5">
    <source>
        <dbReference type="ARBA" id="ARBA00022741"/>
    </source>
</evidence>
<reference evidence="9" key="1">
    <citation type="submission" date="2022-11" db="EMBL/GenBank/DDBJ databases">
        <title>Draft genome sequence of Hoeflea poritis E7-10 and Hoeflea prorocentri PM5-8, separated from scleractinian coral Porites lutea and marine dinoflagellate.</title>
        <authorList>
            <person name="Zhang G."/>
            <person name="Wei Q."/>
            <person name="Cai L."/>
        </authorList>
    </citation>
    <scope>NUCLEOTIDE SEQUENCE</scope>
    <source>
        <strain evidence="9">PM5-8</strain>
    </source>
</reference>
<keyword evidence="10" id="KW-1185">Reference proteome</keyword>
<evidence type="ECO:0000256" key="1">
    <source>
        <dbReference type="ARBA" id="ARBA00005417"/>
    </source>
</evidence>
<dbReference type="SUPFAM" id="SSF52540">
    <property type="entry name" value="P-loop containing nucleoside triphosphate hydrolases"/>
    <property type="match status" value="2"/>
</dbReference>
<keyword evidence="3" id="KW-0762">Sugar transport</keyword>
<dbReference type="InterPro" id="IPR003593">
    <property type="entry name" value="AAA+_ATPase"/>
</dbReference>
<comment type="similarity">
    <text evidence="1">Belongs to the ABC transporter superfamily.</text>
</comment>
<dbReference type="SMART" id="SM00382">
    <property type="entry name" value="AAA"/>
    <property type="match status" value="2"/>
</dbReference>
<keyword evidence="4" id="KW-0677">Repeat</keyword>
<dbReference type="RefSeq" id="WP_267990789.1">
    <property type="nucleotide sequence ID" value="NZ_JAPJZI010000001.1"/>
</dbReference>
<proteinExistence type="inferred from homology"/>
<evidence type="ECO:0000256" key="7">
    <source>
        <dbReference type="ARBA" id="ARBA00023136"/>
    </source>
</evidence>
<evidence type="ECO:0000256" key="6">
    <source>
        <dbReference type="ARBA" id="ARBA00022840"/>
    </source>
</evidence>
<accession>A0A9X3UJ54</accession>
<evidence type="ECO:0000256" key="2">
    <source>
        <dbReference type="ARBA" id="ARBA00022448"/>
    </source>
</evidence>
<keyword evidence="6 9" id="KW-0067">ATP-binding</keyword>
<dbReference type="PROSITE" id="PS00211">
    <property type="entry name" value="ABC_TRANSPORTER_1"/>
    <property type="match status" value="1"/>
</dbReference>
<dbReference type="EMBL" id="JAPJZI010000001">
    <property type="protein sequence ID" value="MDA5399351.1"/>
    <property type="molecule type" value="Genomic_DNA"/>
</dbReference>
<dbReference type="InterPro" id="IPR027417">
    <property type="entry name" value="P-loop_NTPase"/>
</dbReference>
<dbReference type="PANTHER" id="PTHR43790:SF9">
    <property type="entry name" value="GALACTOFURANOSE TRANSPORTER ATP-BINDING PROTEIN YTFR"/>
    <property type="match status" value="1"/>
</dbReference>
<dbReference type="Pfam" id="PF00005">
    <property type="entry name" value="ABC_tran"/>
    <property type="match status" value="2"/>
</dbReference>
<dbReference type="CDD" id="cd03216">
    <property type="entry name" value="ABC_Carb_Monos_I"/>
    <property type="match status" value="1"/>
</dbReference>
<keyword evidence="7" id="KW-0472">Membrane</keyword>
<dbReference type="InterPro" id="IPR017871">
    <property type="entry name" value="ABC_transporter-like_CS"/>
</dbReference>